<name>A0A0D2NNR6_HYPSF</name>
<reference evidence="3" key="1">
    <citation type="submission" date="2014-04" db="EMBL/GenBank/DDBJ databases">
        <title>Evolutionary Origins and Diversification of the Mycorrhizal Mutualists.</title>
        <authorList>
            <consortium name="DOE Joint Genome Institute"/>
            <consortium name="Mycorrhizal Genomics Consortium"/>
            <person name="Kohler A."/>
            <person name="Kuo A."/>
            <person name="Nagy L.G."/>
            <person name="Floudas D."/>
            <person name="Copeland A."/>
            <person name="Barry K.W."/>
            <person name="Cichocki N."/>
            <person name="Veneault-Fourrey C."/>
            <person name="LaButti K."/>
            <person name="Lindquist E.A."/>
            <person name="Lipzen A."/>
            <person name="Lundell T."/>
            <person name="Morin E."/>
            <person name="Murat C."/>
            <person name="Riley R."/>
            <person name="Ohm R."/>
            <person name="Sun H."/>
            <person name="Tunlid A."/>
            <person name="Henrissat B."/>
            <person name="Grigoriev I.V."/>
            <person name="Hibbett D.S."/>
            <person name="Martin F."/>
        </authorList>
    </citation>
    <scope>NUCLEOTIDE SEQUENCE [LARGE SCALE GENOMIC DNA]</scope>
    <source>
        <strain evidence="3">FD-334 SS-4</strain>
    </source>
</reference>
<sequence>MYRAGNSRPRAVHSAMTQRHRPRPRGHAGASLFRRYLSAAHPQRPPPPVRADAAPSYACHLGSSPSAYARPHDYADTLHLRSPPDNALYIDSTRAWRSPVRVPPAVPPPPPRFRTIRRPLAAVLHPSRRRSRSRRVRPSRRPAAPRPASGAPLHRYAPPYPIPPAHPERAQRMCADSAGDSVRRRTAARRAPNVVLGRPRAARLLPSEPTSGRRRRRTVLRPAVPAVRAPAVNGLIVLPYPPRPPVRATRPTAPSIHAYIRALPLQRTTRSPSHLLHPSRGDPTARPPCRRVGALDLTDALCALRPPVCAASIPRTRALRQSAPSTYARTRAPLHSQRPRSPSSASSTLGAAAHPAARPTARPLARVPTRRTA</sequence>
<evidence type="ECO:0000313" key="2">
    <source>
        <dbReference type="EMBL" id="KJA20464.1"/>
    </source>
</evidence>
<feature type="region of interest" description="Disordered" evidence="1">
    <location>
        <begin position="318"/>
        <end position="373"/>
    </location>
</feature>
<feature type="region of interest" description="Disordered" evidence="1">
    <location>
        <begin position="99"/>
        <end position="172"/>
    </location>
</feature>
<feature type="compositionally biased region" description="Basic residues" evidence="1">
    <location>
        <begin position="126"/>
        <end position="140"/>
    </location>
</feature>
<gene>
    <name evidence="2" type="ORF">HYPSUDRAFT_813966</name>
</gene>
<evidence type="ECO:0000313" key="3">
    <source>
        <dbReference type="Proteomes" id="UP000054270"/>
    </source>
</evidence>
<feature type="region of interest" description="Disordered" evidence="1">
    <location>
        <begin position="1"/>
        <end position="28"/>
    </location>
</feature>
<protein>
    <submittedName>
        <fullName evidence="2">Uncharacterized protein</fullName>
    </submittedName>
</protein>
<keyword evidence="3" id="KW-1185">Reference proteome</keyword>
<proteinExistence type="predicted"/>
<feature type="compositionally biased region" description="Pro residues" evidence="1">
    <location>
        <begin position="101"/>
        <end position="112"/>
    </location>
</feature>
<feature type="region of interest" description="Disordered" evidence="1">
    <location>
        <begin position="267"/>
        <end position="288"/>
    </location>
</feature>
<evidence type="ECO:0000256" key="1">
    <source>
        <dbReference type="SAM" id="MobiDB-lite"/>
    </source>
</evidence>
<feature type="compositionally biased region" description="Low complexity" evidence="1">
    <location>
        <begin position="146"/>
        <end position="157"/>
    </location>
</feature>
<dbReference type="EMBL" id="KN817567">
    <property type="protein sequence ID" value="KJA20464.1"/>
    <property type="molecule type" value="Genomic_DNA"/>
</dbReference>
<dbReference type="Proteomes" id="UP000054270">
    <property type="component" value="Unassembled WGS sequence"/>
</dbReference>
<dbReference type="AlphaFoldDB" id="A0A0D2NNR6"/>
<feature type="compositionally biased region" description="Low complexity" evidence="1">
    <location>
        <begin position="339"/>
        <end position="367"/>
    </location>
</feature>
<accession>A0A0D2NNR6</accession>
<organism evidence="2 3">
    <name type="scientific">Hypholoma sublateritium (strain FD-334 SS-4)</name>
    <dbReference type="NCBI Taxonomy" id="945553"/>
    <lineage>
        <taxon>Eukaryota</taxon>
        <taxon>Fungi</taxon>
        <taxon>Dikarya</taxon>
        <taxon>Basidiomycota</taxon>
        <taxon>Agaricomycotina</taxon>
        <taxon>Agaricomycetes</taxon>
        <taxon>Agaricomycetidae</taxon>
        <taxon>Agaricales</taxon>
        <taxon>Agaricineae</taxon>
        <taxon>Strophariaceae</taxon>
        <taxon>Hypholoma</taxon>
    </lineage>
</organism>